<feature type="transmembrane region" description="Helical" evidence="1">
    <location>
        <begin position="7"/>
        <end position="29"/>
    </location>
</feature>
<sequence length="128" mass="14982">MDREIETGVIVSAVICIILYLMLFLDIHIGIFGKKNIEKTYFIYFIFVCLITSSLIFWSLFINKYWGIFVFVSLLTLFIIYQYEPKPDPCVLICVKKSEWYLILETIGVTGINTLVTLYILTKYFMSS</sequence>
<keyword evidence="1" id="KW-0812">Transmembrane</keyword>
<dbReference type="Proteomes" id="UP000028667">
    <property type="component" value="Segment"/>
</dbReference>
<proteinExistence type="predicted"/>
<evidence type="ECO:0000256" key="1">
    <source>
        <dbReference type="SAM" id="Phobius"/>
    </source>
</evidence>
<keyword evidence="3" id="KW-1185">Reference proteome</keyword>
<dbReference type="RefSeq" id="YP_009052352.1">
    <property type="nucleotide sequence ID" value="NC_024697.1"/>
</dbReference>
<dbReference type="KEGG" id="vg:20041419"/>
<feature type="transmembrane region" description="Helical" evidence="1">
    <location>
        <begin position="101"/>
        <end position="121"/>
    </location>
</feature>
<feature type="transmembrane region" description="Helical" evidence="1">
    <location>
        <begin position="65"/>
        <end position="81"/>
    </location>
</feature>
<reference evidence="2 3" key="1">
    <citation type="journal article" date="2014" name="Virology">
        <title>Genome of brown tide virus (AaV), the little giant of the Megaviridae, elucidates NCLDV genome expansion and host-virus coevolution.</title>
        <authorList>
            <person name="Moniruzzaman M."/>
            <person name="LeCleir G.R."/>
            <person name="Brown C.M."/>
            <person name="Gobler C.J."/>
            <person name="Bidle K.D."/>
            <person name="Wilson W.H."/>
            <person name="Wilhelm S.W."/>
        </authorList>
    </citation>
    <scope>NUCLEOTIDE SEQUENCE [LARGE SCALE GENOMIC DNA]</scope>
    <source>
        <strain evidence="2">BtV-01</strain>
    </source>
</reference>
<evidence type="ECO:0000313" key="3">
    <source>
        <dbReference type="Proteomes" id="UP000028667"/>
    </source>
</evidence>
<organism evidence="2 3">
    <name type="scientific">Aureococcus anophagefferens virus</name>
    <dbReference type="NCBI Taxonomy" id="1474867"/>
    <lineage>
        <taxon>Viruses</taxon>
        <taxon>Varidnaviria</taxon>
        <taxon>Bamfordvirae</taxon>
        <taxon>Nucleocytoviricota</taxon>
        <taxon>Megaviricetes</taxon>
        <taxon>Imitervirales</taxon>
        <taxon>Schizomimiviridae</taxon>
        <taxon>Kratosvirus</taxon>
        <taxon>Kratosvirus quantuckense</taxon>
    </lineage>
</organism>
<feature type="transmembrane region" description="Helical" evidence="1">
    <location>
        <begin position="41"/>
        <end position="58"/>
    </location>
</feature>
<keyword evidence="1" id="KW-0472">Membrane</keyword>
<gene>
    <name evidence="2" type="ORF">AaV_278</name>
</gene>
<evidence type="ECO:0000313" key="2">
    <source>
        <dbReference type="EMBL" id="AII17246.1"/>
    </source>
</evidence>
<protein>
    <submittedName>
        <fullName evidence="2">Uncharacterized protein</fullName>
    </submittedName>
</protein>
<name>A0A076FIG1_9VIRU</name>
<keyword evidence="1" id="KW-1133">Transmembrane helix</keyword>
<dbReference type="GeneID" id="20041419"/>
<accession>A0A076FIG1</accession>
<dbReference type="EMBL" id="KJ645900">
    <property type="protein sequence ID" value="AII17246.1"/>
    <property type="molecule type" value="Genomic_DNA"/>
</dbReference>